<gene>
    <name evidence="1" type="ORF">Pph01_81700</name>
</gene>
<sequence length="75" mass="8426">MRRGELPGRFEALVDIVLQHREYQIGPPGDPVRVAVIQRMSWAFLRDTLTSDTSAWPTATSAFARLDAIGRLESK</sequence>
<evidence type="ECO:0000313" key="1">
    <source>
        <dbReference type="EMBL" id="GII43167.1"/>
    </source>
</evidence>
<reference evidence="1 2" key="1">
    <citation type="submission" date="2021-01" db="EMBL/GenBank/DDBJ databases">
        <title>Whole genome shotgun sequence of Planotetraspora phitsanulokensis NBRC 104273.</title>
        <authorList>
            <person name="Komaki H."/>
            <person name="Tamura T."/>
        </authorList>
    </citation>
    <scope>NUCLEOTIDE SEQUENCE [LARGE SCALE GENOMIC DNA]</scope>
    <source>
        <strain evidence="1 2">NBRC 104273</strain>
    </source>
</reference>
<dbReference type="AlphaFoldDB" id="A0A8J3UGA3"/>
<dbReference type="Proteomes" id="UP000622547">
    <property type="component" value="Unassembled WGS sequence"/>
</dbReference>
<evidence type="ECO:0000313" key="2">
    <source>
        <dbReference type="Proteomes" id="UP000622547"/>
    </source>
</evidence>
<name>A0A8J3UGA3_9ACTN</name>
<comment type="caution">
    <text evidence="1">The sequence shown here is derived from an EMBL/GenBank/DDBJ whole genome shotgun (WGS) entry which is preliminary data.</text>
</comment>
<accession>A0A8J3UGA3</accession>
<proteinExistence type="predicted"/>
<dbReference type="EMBL" id="BOOP01000053">
    <property type="protein sequence ID" value="GII43167.1"/>
    <property type="molecule type" value="Genomic_DNA"/>
</dbReference>
<keyword evidence="2" id="KW-1185">Reference proteome</keyword>
<organism evidence="1 2">
    <name type="scientific">Planotetraspora phitsanulokensis</name>
    <dbReference type="NCBI Taxonomy" id="575192"/>
    <lineage>
        <taxon>Bacteria</taxon>
        <taxon>Bacillati</taxon>
        <taxon>Actinomycetota</taxon>
        <taxon>Actinomycetes</taxon>
        <taxon>Streptosporangiales</taxon>
        <taxon>Streptosporangiaceae</taxon>
        <taxon>Planotetraspora</taxon>
    </lineage>
</organism>
<protein>
    <submittedName>
        <fullName evidence="1">Uncharacterized protein</fullName>
    </submittedName>
</protein>